<gene>
    <name evidence="3" type="ORF">D9758_018879</name>
</gene>
<dbReference type="Pfam" id="PF05699">
    <property type="entry name" value="Dimer_Tnp_hAT"/>
    <property type="match status" value="1"/>
</dbReference>
<dbReference type="AlphaFoldDB" id="A0A8H5F915"/>
<protein>
    <recommendedName>
        <fullName evidence="2">HAT C-terminal dimerisation domain-containing protein</fullName>
    </recommendedName>
</protein>
<dbReference type="InterPro" id="IPR008906">
    <property type="entry name" value="HATC_C_dom"/>
</dbReference>
<dbReference type="PANTHER" id="PTHR23272:SF184">
    <property type="entry name" value="OS03G0311250 PROTEIN"/>
    <property type="match status" value="1"/>
</dbReference>
<accession>A0A8H5F915</accession>
<evidence type="ECO:0000313" key="3">
    <source>
        <dbReference type="EMBL" id="KAF5328002.1"/>
    </source>
</evidence>
<feature type="compositionally biased region" description="Pro residues" evidence="1">
    <location>
        <begin position="1"/>
        <end position="10"/>
    </location>
</feature>
<dbReference type="GO" id="GO:0046983">
    <property type="term" value="F:protein dimerization activity"/>
    <property type="evidence" value="ECO:0007669"/>
    <property type="project" value="InterPro"/>
</dbReference>
<feature type="compositionally biased region" description="Basic and acidic residues" evidence="1">
    <location>
        <begin position="97"/>
        <end position="107"/>
    </location>
</feature>
<keyword evidence="4" id="KW-1185">Reference proteome</keyword>
<dbReference type="OrthoDB" id="3359487at2759"/>
<organism evidence="3 4">
    <name type="scientific">Tetrapyrgos nigripes</name>
    <dbReference type="NCBI Taxonomy" id="182062"/>
    <lineage>
        <taxon>Eukaryota</taxon>
        <taxon>Fungi</taxon>
        <taxon>Dikarya</taxon>
        <taxon>Basidiomycota</taxon>
        <taxon>Agaricomycotina</taxon>
        <taxon>Agaricomycetes</taxon>
        <taxon>Agaricomycetidae</taxon>
        <taxon>Agaricales</taxon>
        <taxon>Marasmiineae</taxon>
        <taxon>Marasmiaceae</taxon>
        <taxon>Tetrapyrgos</taxon>
    </lineage>
</organism>
<evidence type="ECO:0000313" key="4">
    <source>
        <dbReference type="Proteomes" id="UP000559256"/>
    </source>
</evidence>
<reference evidence="3 4" key="1">
    <citation type="journal article" date="2020" name="ISME J.">
        <title>Uncovering the hidden diversity of litter-decomposition mechanisms in mushroom-forming fungi.</title>
        <authorList>
            <person name="Floudas D."/>
            <person name="Bentzer J."/>
            <person name="Ahren D."/>
            <person name="Johansson T."/>
            <person name="Persson P."/>
            <person name="Tunlid A."/>
        </authorList>
    </citation>
    <scope>NUCLEOTIDE SEQUENCE [LARGE SCALE GENOMIC DNA]</scope>
    <source>
        <strain evidence="3 4">CBS 291.85</strain>
    </source>
</reference>
<comment type="caution">
    <text evidence="3">The sequence shown here is derived from an EMBL/GenBank/DDBJ whole genome shotgun (WGS) entry which is preliminary data.</text>
</comment>
<proteinExistence type="predicted"/>
<dbReference type="PANTHER" id="PTHR23272">
    <property type="entry name" value="BED FINGER-RELATED"/>
    <property type="match status" value="1"/>
</dbReference>
<dbReference type="EMBL" id="JAACJM010000376">
    <property type="protein sequence ID" value="KAF5328002.1"/>
    <property type="molecule type" value="Genomic_DNA"/>
</dbReference>
<evidence type="ECO:0000259" key="2">
    <source>
        <dbReference type="Pfam" id="PF05699"/>
    </source>
</evidence>
<feature type="domain" description="HAT C-terminal dimerisation" evidence="2">
    <location>
        <begin position="137"/>
        <end position="215"/>
    </location>
</feature>
<dbReference type="Proteomes" id="UP000559256">
    <property type="component" value="Unassembled WGS sequence"/>
</dbReference>
<name>A0A8H5F915_9AGAR</name>
<dbReference type="InterPro" id="IPR012337">
    <property type="entry name" value="RNaseH-like_sf"/>
</dbReference>
<feature type="region of interest" description="Disordered" evidence="1">
    <location>
        <begin position="1"/>
        <end position="24"/>
    </location>
</feature>
<sequence>MAPSPEPPVPQHLKTTDKKRKTNPTFDPAIRAAVSLAKKTLNKYYGKFDYSEVYRVAMILHPRHKLNYFNTADWPDSWVATAKEIVREVYDRDYKHTSGEEPMDVDKPASPVASKKHNRFDDLPALKPPKAGELGDELDCYLSADVEATDDVLGWWYGRKKDFPTLYCMGLDYLTIPATSTDVERVFSRGRFLLPYVRNRLSADTTRALMCLRQWSLMGLIQDEDVMTVAKLPEIEVSDKNAEDIEMPEGYDDIVDVLSDM</sequence>
<dbReference type="SUPFAM" id="SSF53098">
    <property type="entry name" value="Ribonuclease H-like"/>
    <property type="match status" value="1"/>
</dbReference>
<feature type="region of interest" description="Disordered" evidence="1">
    <location>
        <begin position="97"/>
        <end position="116"/>
    </location>
</feature>
<evidence type="ECO:0000256" key="1">
    <source>
        <dbReference type="SAM" id="MobiDB-lite"/>
    </source>
</evidence>